<reference evidence="4" key="1">
    <citation type="submission" date="2016-10" db="EMBL/GenBank/DDBJ databases">
        <authorList>
            <person name="Varghese N."/>
            <person name="Submissions S."/>
        </authorList>
    </citation>
    <scope>NUCLEOTIDE SEQUENCE [LARGE SCALE GENOMIC DNA]</scope>
    <source>
        <strain evidence="4">DSM 45789</strain>
    </source>
</reference>
<feature type="domain" description="Methyltransferase" evidence="2">
    <location>
        <begin position="205"/>
        <end position="301"/>
    </location>
</feature>
<keyword evidence="1" id="KW-0808">Transferase</keyword>
<dbReference type="CDD" id="cd02440">
    <property type="entry name" value="AdoMet_MTases"/>
    <property type="match status" value="1"/>
</dbReference>
<protein>
    <submittedName>
        <fullName evidence="3">Ubiquinone/menaquinone biosynthesis C-methylase UbiE</fullName>
    </submittedName>
</protein>
<dbReference type="InterPro" id="IPR029063">
    <property type="entry name" value="SAM-dependent_MTases_sf"/>
</dbReference>
<evidence type="ECO:0000256" key="1">
    <source>
        <dbReference type="ARBA" id="ARBA00022679"/>
    </source>
</evidence>
<keyword evidence="4" id="KW-1185">Reference proteome</keyword>
<dbReference type="SUPFAM" id="SSF53335">
    <property type="entry name" value="S-adenosyl-L-methionine-dependent methyltransferases"/>
    <property type="match status" value="1"/>
</dbReference>
<dbReference type="EMBL" id="FPAA01000003">
    <property type="protein sequence ID" value="SFS52254.1"/>
    <property type="molecule type" value="Genomic_DNA"/>
</dbReference>
<evidence type="ECO:0000313" key="4">
    <source>
        <dbReference type="Proteomes" id="UP000198660"/>
    </source>
</evidence>
<evidence type="ECO:0000259" key="2">
    <source>
        <dbReference type="Pfam" id="PF13649"/>
    </source>
</evidence>
<gene>
    <name evidence="3" type="ORF">SAMN05444972_103174</name>
</gene>
<dbReference type="AlphaFoldDB" id="A0A1I6QIJ5"/>
<dbReference type="GO" id="GO:0032259">
    <property type="term" value="P:methylation"/>
    <property type="evidence" value="ECO:0007669"/>
    <property type="project" value="UniProtKB-KW"/>
</dbReference>
<dbReference type="Pfam" id="PF13649">
    <property type="entry name" value="Methyltransf_25"/>
    <property type="match status" value="1"/>
</dbReference>
<evidence type="ECO:0000313" key="3">
    <source>
        <dbReference type="EMBL" id="SFS52254.1"/>
    </source>
</evidence>
<sequence length="403" mass="46575">MSLLHLTTLLKDDTVTKEEIEKFMCQHSFYLHEIPEQQNRGPQSTILMENADRRCECLKVERKEDSKPRQYPHAKKIIGILHSRMVYEEFVWSNEDYHITKRERIGVGETIVIYPNIIFRLYSPDESDPAYIIELSLSDVCDFTFRSHVNAPMDGPETDLPDYYYGYDARYKRVYEEGGTLWEEEGANQALVWFAEHYGLKGKRVIDLGCGEGRDSIFLAQRGVDVTGVDVARSALERARERTRAASLFCTFLERDVIYLRNIPAETFDFAINMGCLHMLTEEDQRLKHLKRVYEIMKPGGYFLLAHCREKWLEGFFSVPDYTSVGPIVPGRVIERKIRTKEGSKMIPLELLPYKESSVDELTQELNQAQFSVVEVFNEHTQAFGNTNVLVARKPLATQEGSD</sequence>
<name>A0A1I6QIJ5_9BACL</name>
<dbReference type="RefSeq" id="WP_217895867.1">
    <property type="nucleotide sequence ID" value="NZ_FPAA01000003.1"/>
</dbReference>
<dbReference type="PANTHER" id="PTHR43861">
    <property type="entry name" value="TRANS-ACONITATE 2-METHYLTRANSFERASE-RELATED"/>
    <property type="match status" value="1"/>
</dbReference>
<accession>A0A1I6QIJ5</accession>
<proteinExistence type="predicted"/>
<dbReference type="Gene3D" id="3.40.50.150">
    <property type="entry name" value="Vaccinia Virus protein VP39"/>
    <property type="match status" value="1"/>
</dbReference>
<dbReference type="GO" id="GO:0008168">
    <property type="term" value="F:methyltransferase activity"/>
    <property type="evidence" value="ECO:0007669"/>
    <property type="project" value="UniProtKB-KW"/>
</dbReference>
<keyword evidence="3" id="KW-0830">Ubiquinone</keyword>
<dbReference type="InterPro" id="IPR041698">
    <property type="entry name" value="Methyltransf_25"/>
</dbReference>
<keyword evidence="3" id="KW-0489">Methyltransferase</keyword>
<dbReference type="Proteomes" id="UP000198660">
    <property type="component" value="Unassembled WGS sequence"/>
</dbReference>
<organism evidence="3 4">
    <name type="scientific">Marininema halotolerans</name>
    <dbReference type="NCBI Taxonomy" id="1155944"/>
    <lineage>
        <taxon>Bacteria</taxon>
        <taxon>Bacillati</taxon>
        <taxon>Bacillota</taxon>
        <taxon>Bacilli</taxon>
        <taxon>Bacillales</taxon>
        <taxon>Thermoactinomycetaceae</taxon>
        <taxon>Marininema</taxon>
    </lineage>
</organism>